<dbReference type="EMBL" id="JBJQOH010000004">
    <property type="protein sequence ID" value="KAL3688750.1"/>
    <property type="molecule type" value="Genomic_DNA"/>
</dbReference>
<feature type="compositionally biased region" description="Pro residues" evidence="1">
    <location>
        <begin position="262"/>
        <end position="275"/>
    </location>
</feature>
<keyword evidence="4" id="KW-1185">Reference proteome</keyword>
<dbReference type="PANTHER" id="PTHR33492">
    <property type="entry name" value="OSJNBA0043A12.37 PROTEIN-RELATED"/>
    <property type="match status" value="1"/>
</dbReference>
<sequence>MSAHVRSSQCKPWSQFSQEVSTQRHRSIPTRPLPSLPNFNSPVQFNMGASSSHSVPVRRPVPAPVQAPIAAPLPESPGPVRAPFPAAFGAPLPESDDERSHEDQEPEQGDAGVETAAAEDAGGDSDGDGGKDGGRYHWNDWKTLALIKVKKDEQLADIRAGRKKVTCEKVDWEKTRASMDARGTKMKGWQLKNKWNNLLSEHRKVREYNSKTGNPPFWTLSREKRKEKRLPVEFLEEWFDLLELSQGDRHVNTPVRLESSSAPPPQSPDPQPSSPSTPVQGIPAPGVTRSGAATSSADATSHSNSGVKRKKDASKSATLLVDAIDRMAARNTENMREVEQGKNSRDQQRQEWLTQLEETRQSRADVRARQMVDVLGAMVSAIGEFSRAKRARD</sequence>
<dbReference type="PANTHER" id="PTHR33492:SF4">
    <property type="entry name" value="OS02G0174300 PROTEIN"/>
    <property type="match status" value="1"/>
</dbReference>
<name>A0ABD3HEE0_9MARC</name>
<evidence type="ECO:0000313" key="3">
    <source>
        <dbReference type="EMBL" id="KAL3688750.1"/>
    </source>
</evidence>
<evidence type="ECO:0000259" key="2">
    <source>
        <dbReference type="Pfam" id="PF13837"/>
    </source>
</evidence>
<dbReference type="Proteomes" id="UP001633002">
    <property type="component" value="Unassembled WGS sequence"/>
</dbReference>
<feature type="compositionally biased region" description="Polar residues" evidence="1">
    <location>
        <begin position="37"/>
        <end position="48"/>
    </location>
</feature>
<dbReference type="AlphaFoldDB" id="A0ABD3HEE0"/>
<comment type="caution">
    <text evidence="3">The sequence shown here is derived from an EMBL/GenBank/DDBJ whole genome shotgun (WGS) entry which is preliminary data.</text>
</comment>
<feature type="compositionally biased region" description="Polar residues" evidence="1">
    <location>
        <begin position="1"/>
        <end position="21"/>
    </location>
</feature>
<feature type="compositionally biased region" description="Low complexity" evidence="1">
    <location>
        <begin position="109"/>
        <end position="120"/>
    </location>
</feature>
<dbReference type="Pfam" id="PF13837">
    <property type="entry name" value="Myb_DNA-bind_4"/>
    <property type="match status" value="1"/>
</dbReference>
<evidence type="ECO:0000256" key="1">
    <source>
        <dbReference type="SAM" id="MobiDB-lite"/>
    </source>
</evidence>
<accession>A0ABD3HEE0</accession>
<feature type="domain" description="Myb/SANT-like DNA-binding" evidence="2">
    <location>
        <begin position="135"/>
        <end position="214"/>
    </location>
</feature>
<feature type="compositionally biased region" description="Low complexity" evidence="1">
    <location>
        <begin position="83"/>
        <end position="93"/>
    </location>
</feature>
<gene>
    <name evidence="3" type="ORF">R1sor_015059</name>
</gene>
<organism evidence="3 4">
    <name type="scientific">Riccia sorocarpa</name>
    <dbReference type="NCBI Taxonomy" id="122646"/>
    <lineage>
        <taxon>Eukaryota</taxon>
        <taxon>Viridiplantae</taxon>
        <taxon>Streptophyta</taxon>
        <taxon>Embryophyta</taxon>
        <taxon>Marchantiophyta</taxon>
        <taxon>Marchantiopsida</taxon>
        <taxon>Marchantiidae</taxon>
        <taxon>Marchantiales</taxon>
        <taxon>Ricciaceae</taxon>
        <taxon>Riccia</taxon>
    </lineage>
</organism>
<proteinExistence type="predicted"/>
<feature type="region of interest" description="Disordered" evidence="1">
    <location>
        <begin position="1"/>
        <end position="135"/>
    </location>
</feature>
<feature type="compositionally biased region" description="Low complexity" evidence="1">
    <location>
        <begin position="288"/>
        <end position="305"/>
    </location>
</feature>
<feature type="region of interest" description="Disordered" evidence="1">
    <location>
        <begin position="249"/>
        <end position="351"/>
    </location>
</feature>
<reference evidence="3 4" key="1">
    <citation type="submission" date="2024-09" db="EMBL/GenBank/DDBJ databases">
        <title>Chromosome-scale assembly of Riccia sorocarpa.</title>
        <authorList>
            <person name="Paukszto L."/>
        </authorList>
    </citation>
    <scope>NUCLEOTIDE SEQUENCE [LARGE SCALE GENOMIC DNA]</scope>
    <source>
        <strain evidence="3">LP-2024</strain>
        <tissue evidence="3">Aerial parts of the thallus</tissue>
    </source>
</reference>
<feature type="compositionally biased region" description="Low complexity" evidence="1">
    <location>
        <begin position="49"/>
        <end position="58"/>
    </location>
</feature>
<feature type="compositionally biased region" description="Basic and acidic residues" evidence="1">
    <location>
        <begin position="323"/>
        <end position="349"/>
    </location>
</feature>
<evidence type="ECO:0000313" key="4">
    <source>
        <dbReference type="Proteomes" id="UP001633002"/>
    </source>
</evidence>
<dbReference type="InterPro" id="IPR044822">
    <property type="entry name" value="Myb_DNA-bind_4"/>
</dbReference>
<protein>
    <recommendedName>
        <fullName evidence="2">Myb/SANT-like DNA-binding domain-containing protein</fullName>
    </recommendedName>
</protein>